<comment type="similarity">
    <text evidence="1">Belongs to the thymidylate kinase family.</text>
</comment>
<protein>
    <recommendedName>
        <fullName evidence="2">Thymidylate kinase</fullName>
    </recommendedName>
</protein>
<dbReference type="InterPro" id="IPR039430">
    <property type="entry name" value="Thymidylate_kin-like_dom"/>
</dbReference>
<dbReference type="SUPFAM" id="SSF52540">
    <property type="entry name" value="P-loop containing nucleoside triphosphate hydrolases"/>
    <property type="match status" value="1"/>
</dbReference>
<comment type="caution">
    <text evidence="6">The sequence shown here is derived from an EMBL/GenBank/DDBJ whole genome shotgun (WGS) entry which is preliminary data.</text>
</comment>
<feature type="domain" description="Thymidylate kinase-like" evidence="5">
    <location>
        <begin position="8"/>
        <end position="198"/>
    </location>
</feature>
<dbReference type="GO" id="GO:0006233">
    <property type="term" value="P:dTDP biosynthetic process"/>
    <property type="evidence" value="ECO:0007669"/>
    <property type="project" value="TreeGrafter"/>
</dbReference>
<keyword evidence="7" id="KW-1185">Reference proteome</keyword>
<evidence type="ECO:0000256" key="4">
    <source>
        <dbReference type="ARBA" id="ARBA00022840"/>
    </source>
</evidence>
<dbReference type="PANTHER" id="PTHR10344">
    <property type="entry name" value="THYMIDYLATE KINASE"/>
    <property type="match status" value="1"/>
</dbReference>
<keyword evidence="4" id="KW-0067">ATP-binding</keyword>
<dbReference type="GO" id="GO:0004798">
    <property type="term" value="F:dTMP kinase activity"/>
    <property type="evidence" value="ECO:0007669"/>
    <property type="project" value="TreeGrafter"/>
</dbReference>
<keyword evidence="6" id="KW-0418">Kinase</keyword>
<dbReference type="RefSeq" id="WP_204445584.1">
    <property type="nucleotide sequence ID" value="NZ_JACJKY010000006.1"/>
</dbReference>
<dbReference type="Pfam" id="PF02223">
    <property type="entry name" value="Thymidylate_kin"/>
    <property type="match status" value="1"/>
</dbReference>
<evidence type="ECO:0000256" key="3">
    <source>
        <dbReference type="ARBA" id="ARBA00022741"/>
    </source>
</evidence>
<dbReference type="GO" id="GO:0006235">
    <property type="term" value="P:dTTP biosynthetic process"/>
    <property type="evidence" value="ECO:0007669"/>
    <property type="project" value="TreeGrafter"/>
</dbReference>
<dbReference type="GO" id="GO:0005829">
    <property type="term" value="C:cytosol"/>
    <property type="evidence" value="ECO:0007669"/>
    <property type="project" value="TreeGrafter"/>
</dbReference>
<dbReference type="Proteomes" id="UP000774750">
    <property type="component" value="Unassembled WGS sequence"/>
</dbReference>
<dbReference type="EMBL" id="JACJKY010000006">
    <property type="protein sequence ID" value="MBM6920572.1"/>
    <property type="molecule type" value="Genomic_DNA"/>
</dbReference>
<name>A0A938X6X1_9FIRM</name>
<dbReference type="Gene3D" id="3.40.50.300">
    <property type="entry name" value="P-loop containing nucleotide triphosphate hydrolases"/>
    <property type="match status" value="1"/>
</dbReference>
<evidence type="ECO:0000256" key="1">
    <source>
        <dbReference type="ARBA" id="ARBA00009776"/>
    </source>
</evidence>
<evidence type="ECO:0000313" key="7">
    <source>
        <dbReference type="Proteomes" id="UP000774750"/>
    </source>
</evidence>
<dbReference type="AlphaFoldDB" id="A0A938X6X1"/>
<evidence type="ECO:0000256" key="2">
    <source>
        <dbReference type="ARBA" id="ARBA00017144"/>
    </source>
</evidence>
<accession>A0A938X6X1</accession>
<evidence type="ECO:0000259" key="5">
    <source>
        <dbReference type="Pfam" id="PF02223"/>
    </source>
</evidence>
<reference evidence="6" key="1">
    <citation type="submission" date="2020-08" db="EMBL/GenBank/DDBJ databases">
        <authorList>
            <person name="Cejkova D."/>
            <person name="Kubasova T."/>
            <person name="Jahodarova E."/>
            <person name="Rychlik I."/>
        </authorList>
    </citation>
    <scope>NUCLEOTIDE SEQUENCE</scope>
    <source>
        <strain evidence="6">An559</strain>
    </source>
</reference>
<dbReference type="GO" id="GO:0006227">
    <property type="term" value="P:dUDP biosynthetic process"/>
    <property type="evidence" value="ECO:0007669"/>
    <property type="project" value="TreeGrafter"/>
</dbReference>
<dbReference type="CDD" id="cd01672">
    <property type="entry name" value="TMPK"/>
    <property type="match status" value="1"/>
</dbReference>
<gene>
    <name evidence="6" type="ORF">H6A12_05300</name>
</gene>
<reference evidence="6" key="2">
    <citation type="journal article" date="2021" name="Sci. Rep.">
        <title>The distribution of antibiotic resistance genes in chicken gut microbiota commensals.</title>
        <authorList>
            <person name="Juricova H."/>
            <person name="Matiasovicova J."/>
            <person name="Kubasova T."/>
            <person name="Cejkova D."/>
            <person name="Rychlik I."/>
        </authorList>
    </citation>
    <scope>NUCLEOTIDE SEQUENCE</scope>
    <source>
        <strain evidence="6">An559</strain>
    </source>
</reference>
<proteinExistence type="inferred from homology"/>
<evidence type="ECO:0000313" key="6">
    <source>
        <dbReference type="EMBL" id="MBM6920572.1"/>
    </source>
</evidence>
<organism evidence="6 7">
    <name type="scientific">Merdimmobilis hominis</name>
    <dbReference type="NCBI Taxonomy" id="2897707"/>
    <lineage>
        <taxon>Bacteria</taxon>
        <taxon>Bacillati</taxon>
        <taxon>Bacillota</taxon>
        <taxon>Clostridia</taxon>
        <taxon>Eubacteriales</taxon>
        <taxon>Oscillospiraceae</taxon>
        <taxon>Merdimmobilis</taxon>
    </lineage>
</organism>
<dbReference type="InterPro" id="IPR027417">
    <property type="entry name" value="P-loop_NTPase"/>
</dbReference>
<keyword evidence="6" id="KW-0808">Transferase</keyword>
<keyword evidence="3" id="KW-0547">Nucleotide-binding</keyword>
<dbReference type="GO" id="GO:0005524">
    <property type="term" value="F:ATP binding"/>
    <property type="evidence" value="ECO:0007669"/>
    <property type="project" value="UniProtKB-KW"/>
</dbReference>
<dbReference type="PANTHER" id="PTHR10344:SF4">
    <property type="entry name" value="UMP-CMP KINASE 2, MITOCHONDRIAL"/>
    <property type="match status" value="1"/>
</dbReference>
<sequence>MSGKLIVIDGLDGSGKSTQAKRVADALTQKGIKNMLISFPDYEKPSSALVKMYLSGAFSENANDVNAYAASSFYAVDRYASYMTVWRSFYEAGGVVIATRYVSSNAIHQMCKLPNTEWDSYLSWLSDFEYEKLGLPRPDRILFLDMPRDVADRLIESRYGGDMSKKDIHEKNTAYLRQCEQTAAYAAQKENWTVISCAQAGAPRPQEEITAELLEKIIGDLSC</sequence>